<accession>A0A553V301</accession>
<dbReference type="AlphaFoldDB" id="A0A553V301"/>
<dbReference type="GO" id="GO:0003824">
    <property type="term" value="F:catalytic activity"/>
    <property type="evidence" value="ECO:0007669"/>
    <property type="project" value="InterPro"/>
</dbReference>
<dbReference type="EMBL" id="VKDB01000004">
    <property type="protein sequence ID" value="TSA86859.1"/>
    <property type="molecule type" value="Genomic_DNA"/>
</dbReference>
<name>A0A553V301_9DEIO</name>
<dbReference type="InterPro" id="IPR011037">
    <property type="entry name" value="Pyrv_Knase-like_insert_dom_sf"/>
</dbReference>
<dbReference type="GO" id="GO:0030151">
    <property type="term" value="F:molybdenum ion binding"/>
    <property type="evidence" value="ECO:0007669"/>
    <property type="project" value="InterPro"/>
</dbReference>
<evidence type="ECO:0000313" key="2">
    <source>
        <dbReference type="EMBL" id="TSA86859.1"/>
    </source>
</evidence>
<organism evidence="2 3">
    <name type="scientific">Deinococcus detaillensis</name>
    <dbReference type="NCBI Taxonomy" id="2592048"/>
    <lineage>
        <taxon>Bacteria</taxon>
        <taxon>Thermotogati</taxon>
        <taxon>Deinococcota</taxon>
        <taxon>Deinococci</taxon>
        <taxon>Deinococcales</taxon>
        <taxon>Deinococcaceae</taxon>
        <taxon>Deinococcus</taxon>
    </lineage>
</organism>
<dbReference type="OrthoDB" id="9786134at2"/>
<dbReference type="InterPro" id="IPR005302">
    <property type="entry name" value="MoCF_Sase_C"/>
</dbReference>
<evidence type="ECO:0000259" key="1">
    <source>
        <dbReference type="PROSITE" id="PS51340"/>
    </source>
</evidence>
<dbReference type="Pfam" id="PF03473">
    <property type="entry name" value="MOSC"/>
    <property type="match status" value="1"/>
</dbReference>
<proteinExistence type="predicted"/>
<gene>
    <name evidence="2" type="ORF">FNU79_06675</name>
</gene>
<dbReference type="PANTHER" id="PTHR30212:SF2">
    <property type="entry name" value="PROTEIN YIIM"/>
    <property type="match status" value="1"/>
</dbReference>
<evidence type="ECO:0000313" key="3">
    <source>
        <dbReference type="Proteomes" id="UP000316092"/>
    </source>
</evidence>
<protein>
    <submittedName>
        <fullName evidence="2">MOSC domain-containing protein</fullName>
    </submittedName>
</protein>
<keyword evidence="3" id="KW-1185">Reference proteome</keyword>
<sequence length="210" mass="22989">MQLLSVNIGQPEPIAAKDGQSGIFKRPTAQPVHIGRLGLAGDHIQDTKHHGGPDQAVYVYTQPDYEHWAALLSTELAAGTFGENLLISELESASLPIGTRLRVGAALLEITSARIPCGTLAARMDDPKFVKTFRRVRRPGFYARVLEEGAVSAGDAVTLERQLPGDAPNVLDAFEFFYAKAPTRPQMERLLSAPIHHKMRSELETRLAKL</sequence>
<dbReference type="RefSeq" id="WP_143720082.1">
    <property type="nucleotide sequence ID" value="NZ_VKDB01000004.1"/>
</dbReference>
<dbReference type="Gene3D" id="2.40.33.20">
    <property type="entry name" value="PK beta-barrel domain-like"/>
    <property type="match status" value="1"/>
</dbReference>
<dbReference type="InterPro" id="IPR052353">
    <property type="entry name" value="Benzoxazolinone_Detox_Enz"/>
</dbReference>
<comment type="caution">
    <text evidence="2">The sequence shown here is derived from an EMBL/GenBank/DDBJ whole genome shotgun (WGS) entry which is preliminary data.</text>
</comment>
<dbReference type="Proteomes" id="UP000316092">
    <property type="component" value="Unassembled WGS sequence"/>
</dbReference>
<reference evidence="2 3" key="1">
    <citation type="submission" date="2019-07" db="EMBL/GenBank/DDBJ databases">
        <title>Deinococcus detaillus sp. nov., isolated from humus soil in Antarctica.</title>
        <authorList>
            <person name="Zhang K."/>
        </authorList>
    </citation>
    <scope>NUCLEOTIDE SEQUENCE [LARGE SCALE GENOMIC DNA]</scope>
    <source>
        <strain evidence="2 3">H1</strain>
    </source>
</reference>
<dbReference type="PROSITE" id="PS51340">
    <property type="entry name" value="MOSC"/>
    <property type="match status" value="1"/>
</dbReference>
<feature type="domain" description="MOSC" evidence="1">
    <location>
        <begin position="26"/>
        <end position="160"/>
    </location>
</feature>
<dbReference type="PANTHER" id="PTHR30212">
    <property type="entry name" value="PROTEIN YIIM"/>
    <property type="match status" value="1"/>
</dbReference>
<dbReference type="GO" id="GO:0030170">
    <property type="term" value="F:pyridoxal phosphate binding"/>
    <property type="evidence" value="ECO:0007669"/>
    <property type="project" value="InterPro"/>
</dbReference>
<dbReference type="SUPFAM" id="SSF50800">
    <property type="entry name" value="PK beta-barrel domain-like"/>
    <property type="match status" value="1"/>
</dbReference>